<name>B3DNF4_DROME</name>
<accession>B3DNF4</accession>
<organism evidence="2">
    <name type="scientific">Drosophila melanogaster</name>
    <name type="common">Fruit fly</name>
    <dbReference type="NCBI Taxonomy" id="7227"/>
    <lineage>
        <taxon>Eukaryota</taxon>
        <taxon>Metazoa</taxon>
        <taxon>Ecdysozoa</taxon>
        <taxon>Arthropoda</taxon>
        <taxon>Hexapoda</taxon>
        <taxon>Insecta</taxon>
        <taxon>Pterygota</taxon>
        <taxon>Neoptera</taxon>
        <taxon>Endopterygota</taxon>
        <taxon>Diptera</taxon>
        <taxon>Brachycera</taxon>
        <taxon>Muscomorpha</taxon>
        <taxon>Ephydroidea</taxon>
        <taxon>Drosophilidae</taxon>
        <taxon>Drosophila</taxon>
        <taxon>Sophophora</taxon>
    </lineage>
</organism>
<reference evidence="2" key="1">
    <citation type="submission" date="2008-06" db="EMBL/GenBank/DDBJ databases">
        <authorList>
            <person name="Carlson J."/>
            <person name="Booth B."/>
            <person name="Frise E."/>
            <person name="Park S."/>
            <person name="Wan K."/>
            <person name="Yu C."/>
            <person name="Celniker S."/>
        </authorList>
    </citation>
    <scope>NUCLEOTIDE SEQUENCE</scope>
</reference>
<gene>
    <name evidence="2" type="primary">CG13028-RA</name>
</gene>
<dbReference type="VEuPathDB" id="VectorBase:FBgn0036676"/>
<proteinExistence type="evidence at transcript level"/>
<dbReference type="ExpressionAtlas" id="B3DNF4">
    <property type="expression patterns" value="baseline and differential"/>
</dbReference>
<dbReference type="EMBL" id="BT032942">
    <property type="protein sequence ID" value="ACD99506.1"/>
    <property type="molecule type" value="mRNA"/>
</dbReference>
<protein>
    <submittedName>
        <fullName evidence="2">IP20505p</fullName>
    </submittedName>
</protein>
<feature type="region of interest" description="Disordered" evidence="1">
    <location>
        <begin position="167"/>
        <end position="188"/>
    </location>
</feature>
<dbReference type="Bgee" id="FBgn0036676">
    <property type="expression patterns" value="Expressed in pupa and 5 other cell types or tissues"/>
</dbReference>
<evidence type="ECO:0000256" key="1">
    <source>
        <dbReference type="SAM" id="MobiDB-lite"/>
    </source>
</evidence>
<sequence length="211" mass="23081">LAKAKPKLVHPQSSARADLLLTSIIRNAVHLFDAGIGADLHHCPSGGHYTTDPDQKRIEANSQALPTDTEKFGYLEFKPNGSLILRRAPNQSGSNLQDLVMLRGVLQALKASPSKMSDIGGETRLSLRIYGDGVEHKFPPILENIIQRIQTYFSVYRFTDTSKPGGLQRIELTTQPPDDSPDVTTAKAENDDELIAVGEQDAYITVGDDTD</sequence>
<evidence type="ECO:0000313" key="2">
    <source>
        <dbReference type="EMBL" id="ACD99506.1"/>
    </source>
</evidence>
<feature type="non-terminal residue" evidence="2">
    <location>
        <position position="1"/>
    </location>
</feature>
<dbReference type="AlphaFoldDB" id="B3DNF4"/>
<dbReference type="OrthoDB" id="7791582at2759"/>